<evidence type="ECO:0000256" key="2">
    <source>
        <dbReference type="ARBA" id="ARBA00022679"/>
    </source>
</evidence>
<accession>A0AAV5NGW1</accession>
<dbReference type="Gene3D" id="2.40.50.100">
    <property type="match status" value="3"/>
</dbReference>
<comment type="similarity">
    <text evidence="9 10">Belongs to the RNA polymerase beta' chain family.</text>
</comment>
<dbReference type="PANTHER" id="PTHR19376:SF54">
    <property type="entry name" value="DNA-DIRECTED RNA POLYMERASE SUBUNIT BETA"/>
    <property type="match status" value="1"/>
</dbReference>
<dbReference type="InterPro" id="IPR042102">
    <property type="entry name" value="RNA_pol_Rpb1_3_sf"/>
</dbReference>
<dbReference type="GO" id="GO:0006351">
    <property type="term" value="P:DNA-templated transcription"/>
    <property type="evidence" value="ECO:0007669"/>
    <property type="project" value="UniProtKB-UniRule"/>
</dbReference>
<dbReference type="Gene3D" id="1.10.274.100">
    <property type="entry name" value="RNA polymerase Rpb1, domain 3"/>
    <property type="match status" value="2"/>
</dbReference>
<dbReference type="Pfam" id="PF05000">
    <property type="entry name" value="RNA_pol_Rpb1_4"/>
    <property type="match status" value="1"/>
</dbReference>
<dbReference type="InterPro" id="IPR000722">
    <property type="entry name" value="RNA_pol_asu"/>
</dbReference>
<evidence type="ECO:0000259" key="11">
    <source>
        <dbReference type="SMART" id="SM00663"/>
    </source>
</evidence>
<dbReference type="GO" id="GO:0008270">
    <property type="term" value="F:zinc ion binding"/>
    <property type="evidence" value="ECO:0007669"/>
    <property type="project" value="UniProtKB-UniRule"/>
</dbReference>
<dbReference type="Proteomes" id="UP001156614">
    <property type="component" value="Unassembled WGS sequence"/>
</dbReference>
<evidence type="ECO:0000256" key="3">
    <source>
        <dbReference type="ARBA" id="ARBA00022695"/>
    </source>
</evidence>
<dbReference type="CDD" id="cd02655">
    <property type="entry name" value="RNAP_beta'_C"/>
    <property type="match status" value="1"/>
</dbReference>
<dbReference type="CDD" id="cd01609">
    <property type="entry name" value="RNAP_beta'_N"/>
    <property type="match status" value="1"/>
</dbReference>
<dbReference type="NCBIfam" id="TIGR02386">
    <property type="entry name" value="rpoC_TIGR"/>
    <property type="match status" value="1"/>
</dbReference>
<dbReference type="Pfam" id="PF04997">
    <property type="entry name" value="RNA_pol_Rpb1_1"/>
    <property type="match status" value="1"/>
</dbReference>
<comment type="caution">
    <text evidence="12">The sequence shown here is derived from an EMBL/GenBank/DDBJ whole genome shotgun (WGS) entry which is preliminary data.</text>
</comment>
<comment type="cofactor">
    <cofactor evidence="9">
        <name>Zn(2+)</name>
        <dbReference type="ChEBI" id="CHEBI:29105"/>
    </cofactor>
    <text evidence="9">Binds 2 Zn(2+) ions per subunit.</text>
</comment>
<dbReference type="Gene3D" id="2.40.40.20">
    <property type="match status" value="1"/>
</dbReference>
<feature type="binding site" evidence="9">
    <location>
        <position position="93"/>
    </location>
    <ligand>
        <name>Zn(2+)</name>
        <dbReference type="ChEBI" id="CHEBI:29105"/>
        <label>1</label>
    </ligand>
</feature>
<feature type="binding site" evidence="9">
    <location>
        <position position="867"/>
    </location>
    <ligand>
        <name>Zn(2+)</name>
        <dbReference type="ChEBI" id="CHEBI:29105"/>
        <label>2</label>
    </ligand>
</feature>
<dbReference type="HAMAP" id="MF_01322">
    <property type="entry name" value="RNApol_bact_RpoC"/>
    <property type="match status" value="1"/>
</dbReference>
<dbReference type="InterPro" id="IPR007080">
    <property type="entry name" value="RNA_pol_Rpb1_1"/>
</dbReference>
<keyword evidence="2 9" id="KW-0808">Transferase</keyword>
<keyword evidence="6 9" id="KW-0460">Magnesium</keyword>
<feature type="binding site" evidence="9">
    <location>
        <position position="941"/>
    </location>
    <ligand>
        <name>Zn(2+)</name>
        <dbReference type="ChEBI" id="CHEBI:29105"/>
        <label>2</label>
    </ligand>
</feature>
<feature type="binding site" evidence="9">
    <location>
        <position position="513"/>
    </location>
    <ligand>
        <name>Mg(2+)</name>
        <dbReference type="ChEBI" id="CHEBI:18420"/>
    </ligand>
</feature>
<feature type="binding site" evidence="9">
    <location>
        <position position="509"/>
    </location>
    <ligand>
        <name>Mg(2+)</name>
        <dbReference type="ChEBI" id="CHEBI:18420"/>
    </ligand>
</feature>
<dbReference type="InterPro" id="IPR006592">
    <property type="entry name" value="RNA_pol_N"/>
</dbReference>
<dbReference type="InterPro" id="IPR007066">
    <property type="entry name" value="RNA_pol_Rpb1_3"/>
</dbReference>
<evidence type="ECO:0000256" key="4">
    <source>
        <dbReference type="ARBA" id="ARBA00022723"/>
    </source>
</evidence>
<gene>
    <name evidence="9 12" type="primary">rpoC</name>
    <name evidence="12" type="ORF">GCM10007867_25120</name>
</gene>
<keyword evidence="3 9" id="KW-0548">Nucleotidyltransferase</keyword>
<dbReference type="Pfam" id="PF04998">
    <property type="entry name" value="RNA_pol_Rpb1_5"/>
    <property type="match status" value="1"/>
</dbReference>
<feature type="binding site" evidence="9">
    <location>
        <position position="948"/>
    </location>
    <ligand>
        <name>Zn(2+)</name>
        <dbReference type="ChEBI" id="CHEBI:29105"/>
        <label>2</label>
    </ligand>
</feature>
<keyword evidence="5 9" id="KW-0862">Zinc</keyword>
<proteinExistence type="inferred from homology"/>
<dbReference type="InterPro" id="IPR045867">
    <property type="entry name" value="DNA-dir_RpoC_beta_prime"/>
</dbReference>
<dbReference type="Gene3D" id="4.10.860.120">
    <property type="entry name" value="RNA polymerase II, clamp domain"/>
    <property type="match status" value="1"/>
</dbReference>
<dbReference type="Gene3D" id="1.10.40.90">
    <property type="match status" value="1"/>
</dbReference>
<feature type="binding site" evidence="9">
    <location>
        <position position="90"/>
    </location>
    <ligand>
        <name>Zn(2+)</name>
        <dbReference type="ChEBI" id="CHEBI:29105"/>
        <label>1</label>
    </ligand>
</feature>
<evidence type="ECO:0000256" key="9">
    <source>
        <dbReference type="HAMAP-Rule" id="MF_01322"/>
    </source>
</evidence>
<dbReference type="SUPFAM" id="SSF64484">
    <property type="entry name" value="beta and beta-prime subunits of DNA dependent RNA-polymerase"/>
    <property type="match status" value="1"/>
</dbReference>
<keyword evidence="4 9" id="KW-0479">Metal-binding</keyword>
<evidence type="ECO:0000313" key="13">
    <source>
        <dbReference type="Proteomes" id="UP001156614"/>
    </source>
</evidence>
<dbReference type="Pfam" id="PF04983">
    <property type="entry name" value="RNA_pol_Rpb1_3"/>
    <property type="match status" value="1"/>
</dbReference>
<feature type="binding site" evidence="9">
    <location>
        <position position="75"/>
    </location>
    <ligand>
        <name>Zn(2+)</name>
        <dbReference type="ChEBI" id="CHEBI:29105"/>
        <label>1</label>
    </ligand>
</feature>
<dbReference type="FunFam" id="1.10.40.90:FF:000001">
    <property type="entry name" value="DNA-directed RNA polymerase subunit beta"/>
    <property type="match status" value="1"/>
</dbReference>
<dbReference type="InterPro" id="IPR038120">
    <property type="entry name" value="Rpb1_funnel_sf"/>
</dbReference>
<protein>
    <recommendedName>
        <fullName evidence="9">DNA-directed RNA polymerase subunit beta'</fullName>
        <shortName evidence="9">RNAP subunit beta'</shortName>
        <ecNumber evidence="9">2.7.7.6</ecNumber>
    </recommendedName>
    <alternativeName>
        <fullName evidence="9">RNA polymerase subunit beta'</fullName>
    </alternativeName>
    <alternativeName>
        <fullName evidence="9">Transcriptase subunit beta'</fullName>
    </alternativeName>
</protein>
<reference evidence="13" key="1">
    <citation type="journal article" date="2019" name="Int. J. Syst. Evol. Microbiol.">
        <title>The Global Catalogue of Microorganisms (GCM) 10K type strain sequencing project: providing services to taxonomists for standard genome sequencing and annotation.</title>
        <authorList>
            <consortium name="The Broad Institute Genomics Platform"/>
            <consortium name="The Broad Institute Genome Sequencing Center for Infectious Disease"/>
            <person name="Wu L."/>
            <person name="Ma J."/>
        </authorList>
    </citation>
    <scope>NUCLEOTIDE SEQUENCE [LARGE SCALE GENOMIC DNA]</scope>
    <source>
        <strain evidence="13">NBRC 3267</strain>
    </source>
</reference>
<dbReference type="Gene3D" id="1.10.132.30">
    <property type="match status" value="1"/>
</dbReference>
<evidence type="ECO:0000256" key="8">
    <source>
        <dbReference type="ARBA" id="ARBA00048552"/>
    </source>
</evidence>
<dbReference type="InterPro" id="IPR044893">
    <property type="entry name" value="RNA_pol_Rpb1_clamp_domain"/>
</dbReference>
<dbReference type="EMBL" id="BSNU01000004">
    <property type="protein sequence ID" value="GLQ63667.1"/>
    <property type="molecule type" value="Genomic_DNA"/>
</dbReference>
<evidence type="ECO:0000256" key="1">
    <source>
        <dbReference type="ARBA" id="ARBA00022478"/>
    </source>
</evidence>
<evidence type="ECO:0000256" key="7">
    <source>
        <dbReference type="ARBA" id="ARBA00023163"/>
    </source>
</evidence>
<dbReference type="GO" id="GO:0003677">
    <property type="term" value="F:DNA binding"/>
    <property type="evidence" value="ECO:0007669"/>
    <property type="project" value="UniProtKB-UniRule"/>
</dbReference>
<evidence type="ECO:0000256" key="10">
    <source>
        <dbReference type="RuleBase" id="RU004279"/>
    </source>
</evidence>
<dbReference type="SMART" id="SM00663">
    <property type="entry name" value="RPOLA_N"/>
    <property type="match status" value="1"/>
</dbReference>
<evidence type="ECO:0000256" key="5">
    <source>
        <dbReference type="ARBA" id="ARBA00022833"/>
    </source>
</evidence>
<dbReference type="EC" id="2.7.7.6" evidence="9"/>
<name>A0AAV5NGW1_9PROT</name>
<keyword evidence="7 9" id="KW-0804">Transcription</keyword>
<dbReference type="Gene3D" id="1.10.1790.20">
    <property type="match status" value="1"/>
</dbReference>
<evidence type="ECO:0000256" key="6">
    <source>
        <dbReference type="ARBA" id="ARBA00022842"/>
    </source>
</evidence>
<dbReference type="Gene3D" id="1.10.150.390">
    <property type="match status" value="1"/>
</dbReference>
<comment type="cofactor">
    <cofactor evidence="9">
        <name>Mg(2+)</name>
        <dbReference type="ChEBI" id="CHEBI:18420"/>
    </cofactor>
    <text evidence="9">Binds 1 Mg(2+) ion per subunit.</text>
</comment>
<feature type="binding site" evidence="9">
    <location>
        <position position="511"/>
    </location>
    <ligand>
        <name>Mg(2+)</name>
        <dbReference type="ChEBI" id="CHEBI:18420"/>
    </ligand>
</feature>
<dbReference type="InterPro" id="IPR007081">
    <property type="entry name" value="RNA_pol_Rpb1_5"/>
</dbReference>
<dbReference type="GO" id="GO:0003899">
    <property type="term" value="F:DNA-directed RNA polymerase activity"/>
    <property type="evidence" value="ECO:0007669"/>
    <property type="project" value="UniProtKB-UniRule"/>
</dbReference>
<dbReference type="GO" id="GO:0000287">
    <property type="term" value="F:magnesium ion binding"/>
    <property type="evidence" value="ECO:0007669"/>
    <property type="project" value="UniProtKB-UniRule"/>
</dbReference>
<comment type="subunit">
    <text evidence="9">The RNAP catalytic core consists of 2 alpha, 1 beta, 1 beta' and 1 omega subunit. When a sigma factor is associated with the core the holoenzyme is formed, which can initiate transcription.</text>
</comment>
<feature type="domain" description="RNA polymerase N-terminal" evidence="11">
    <location>
        <begin position="284"/>
        <end position="563"/>
    </location>
</feature>
<feature type="binding site" evidence="9">
    <location>
        <position position="77"/>
    </location>
    <ligand>
        <name>Zn(2+)</name>
        <dbReference type="ChEBI" id="CHEBI:29105"/>
        <label>1</label>
    </ligand>
</feature>
<dbReference type="GO" id="GO:0000428">
    <property type="term" value="C:DNA-directed RNA polymerase complex"/>
    <property type="evidence" value="ECO:0007669"/>
    <property type="project" value="UniProtKB-KW"/>
</dbReference>
<feature type="binding site" evidence="9">
    <location>
        <position position="951"/>
    </location>
    <ligand>
        <name>Zn(2+)</name>
        <dbReference type="ChEBI" id="CHEBI:29105"/>
        <label>2</label>
    </ligand>
</feature>
<comment type="catalytic activity">
    <reaction evidence="8 9 10">
        <text>RNA(n) + a ribonucleoside 5'-triphosphate = RNA(n+1) + diphosphate</text>
        <dbReference type="Rhea" id="RHEA:21248"/>
        <dbReference type="Rhea" id="RHEA-COMP:14527"/>
        <dbReference type="Rhea" id="RHEA-COMP:17342"/>
        <dbReference type="ChEBI" id="CHEBI:33019"/>
        <dbReference type="ChEBI" id="CHEBI:61557"/>
        <dbReference type="ChEBI" id="CHEBI:140395"/>
        <dbReference type="EC" id="2.7.7.6"/>
    </reaction>
</comment>
<dbReference type="InterPro" id="IPR012754">
    <property type="entry name" value="DNA-dir_RpoC_beta_prime_bact"/>
</dbReference>
<dbReference type="PANTHER" id="PTHR19376">
    <property type="entry name" value="DNA-DIRECTED RNA POLYMERASE"/>
    <property type="match status" value="1"/>
</dbReference>
<keyword evidence="13" id="KW-1185">Reference proteome</keyword>
<comment type="function">
    <text evidence="9 10">DNA-dependent RNA polymerase catalyzes the transcription of DNA into RNA using the four ribonucleoside triphosphates as substrates.</text>
</comment>
<sequence>MGFRRMNELMKILGQAGQSVAFDQIKIQLASSEQIRSWSYGEIKKPETINYRTFKPERDGLFCARIFGPIKDYECLCGKYKRMKFRGIVCEKCGVEVTLAKVRRERMGHIELASPVAHIWFLKSLPSRIATMMDMALKDVEPVLYFEKFLVLDKGVCDSDQIESYKNGKKRDQYLLDEVRCEDLLDEYPDAGIDVGIGAEAIKRALSTYDWGIPNAQERELSLAAKAKGLADPFDYDAEVMEGDSEKTMMRKKLRKATSEAARKKLVKRLKLVEAFVESGSRPDWMIMDIIPVIPPELRPLVPLDGGRFATSDLNDLYRRVINRNNRLKRLIELRAPDIIVRNEKRMLQESVDALFDNGRRGRAITGANKRPLKSLSDMLKGKQGRFRQNLLGKRVDYSGRSVIVVGPELKLHQCGLPKKMALELFKPFIYSKLEKYGHATTIKAAKRMVEKERPEVWDILEEVIREHPVMLNRAPTLHRLGIQAFEPTLIEGKAIQLHPLVCTAFNADFDGDQMAVHVPLSLEAQLEARVLMMSTNNILSPANGKPIIVPSQDIVLGLYYLSLEVPEYRATPDEAVIEGDKVVKAAPPAYSDVAEIESAMLAGTLQLHDKIRLRLPTVDENGKPIRQMIVTTPGRALIAQILPKHPAIPFSLINKQLTKKNVSDVIDTVYRHCGQKEAVIFCDRLMGLGFRHAARAGISFGKDDMIIPAEKAPLVAKTSEEVKEFEQQYQDGLITAGERYNKVVDAWSRCTDEVQAAMLKEISKQVIGKPTNSVWMMSHSGARGSPAQMKQLAGMRGLMVKPSGEIIEQPIIANFKEGLSVLDYFTSSHGARKGLADTALKTANSGYLTRRLVDVAQDCIIVEPDCGTERGLTVRAVMDSGEVVASLSERILGRTTSKDVLHPVTHEVLLPRNTLIEEPEAELIEKAGVESMEIRSVLTCDSRVGICAHCYGRDLARGTPVNIGEAVGVIAAQSIGEPGTQLTMRTFHIGGAATRGAEQSMVEASRDGRVTIKNRNVVENSQKVLVVMSRNCEILLTDENGVERARYRVPYGARLMVGEGEAVARGQKMAEWDPYTLPIITEQAGTVEYLDLIDSITLVERMDEVTGLSSKVVVDYKQASKGVDLRPRLQLKDAAGNVVKLANGNDARYFLSPDSILSIENGAEVHAGDVLARIPREGSKTRDITGGLPRVAELFEARRPKDHAIIAEGDGRIEFGKDYKSKRCVIVKNDETSEETQYLIPKGKHVSVQEGDFVQKGDPLVDGPRVPHDILKVMGVEALSDYLVNEIQDVYRLQGVKINDKHIEVIVRQMLQKVEILEPGDSTYLIGETVDRIEYEIENQRLQENGDTPAVAMPVLQGITKASLQTQSFISAASFQETTRVLTDAATSGKVDTLNGLKENVIVGRLIPAGTGSVMNRLRGIAASQDRHRVGRSAAEVKDAAE</sequence>
<evidence type="ECO:0000313" key="12">
    <source>
        <dbReference type="EMBL" id="GLQ63667.1"/>
    </source>
</evidence>
<keyword evidence="1 9" id="KW-0240">DNA-directed RNA polymerase</keyword>
<dbReference type="InterPro" id="IPR007083">
    <property type="entry name" value="RNA_pol_Rpb1_4"/>
</dbReference>
<organism evidence="12 13">
    <name type="scientific">Gluconobacter cerinus</name>
    <dbReference type="NCBI Taxonomy" id="38307"/>
    <lineage>
        <taxon>Bacteria</taxon>
        <taxon>Pseudomonadati</taxon>
        <taxon>Pseudomonadota</taxon>
        <taxon>Alphaproteobacteria</taxon>
        <taxon>Acetobacterales</taxon>
        <taxon>Acetobacteraceae</taxon>
        <taxon>Gluconobacter</taxon>
    </lineage>
</organism>
<dbReference type="Pfam" id="PF00623">
    <property type="entry name" value="RNA_pol_Rpb1_2"/>
    <property type="match status" value="2"/>
</dbReference>